<sequence length="265" mass="29849">MEQRAGDFAALPLFDPAREKPRLRPLVAYRHFRRLMHNTENTAEVFGIFAALPWRGGGRAGSAFLATRQGHALALAESWLPAVLDDHAALRRMPAGSLAQAYCDFMEAEGLTAQGLVEEAERFLADRPRYNDRFQWYMNRLRDVHDLLHVLTGYGRDALGEACVLAFTFPQQPAPGHLFIAWMAALQMKLRLNSRAPVLGAVREAWRRGKSCPRLMEQSIVALLPLPLEEARRRLGIVPGVVYEQAHAVWQAEGIDPRDLLKHAR</sequence>
<evidence type="ECO:0000313" key="1">
    <source>
        <dbReference type="EMBL" id="MDR6509453.1"/>
    </source>
</evidence>
<organism evidence="1 2">
    <name type="scientific">Novosphingobium capsulatum</name>
    <dbReference type="NCBI Taxonomy" id="13688"/>
    <lineage>
        <taxon>Bacteria</taxon>
        <taxon>Pseudomonadati</taxon>
        <taxon>Pseudomonadota</taxon>
        <taxon>Alphaproteobacteria</taxon>
        <taxon>Sphingomonadales</taxon>
        <taxon>Sphingomonadaceae</taxon>
        <taxon>Novosphingobium</taxon>
    </lineage>
</organism>
<dbReference type="PANTHER" id="PTHR12922">
    <property type="entry name" value="UBIQUINONE BIOSYNTHESIS PROTEIN"/>
    <property type="match status" value="1"/>
</dbReference>
<dbReference type="InterPro" id="IPR007715">
    <property type="entry name" value="Coq4"/>
</dbReference>
<evidence type="ECO:0000313" key="2">
    <source>
        <dbReference type="Proteomes" id="UP001184150"/>
    </source>
</evidence>
<dbReference type="PANTHER" id="PTHR12922:SF7">
    <property type="entry name" value="UBIQUINONE BIOSYNTHESIS PROTEIN COQ4 HOMOLOG, MITOCHONDRIAL"/>
    <property type="match status" value="1"/>
</dbReference>
<comment type="caution">
    <text evidence="1">The sequence shown here is derived from an EMBL/GenBank/DDBJ whole genome shotgun (WGS) entry which is preliminary data.</text>
</comment>
<accession>A0ABU1MGH9</accession>
<dbReference type="Proteomes" id="UP001184150">
    <property type="component" value="Unassembled WGS sequence"/>
</dbReference>
<gene>
    <name evidence="1" type="ORF">J2792_000293</name>
</gene>
<dbReference type="Pfam" id="PF05019">
    <property type="entry name" value="Coq4"/>
    <property type="match status" value="1"/>
</dbReference>
<proteinExistence type="predicted"/>
<keyword evidence="1" id="KW-0830">Ubiquinone</keyword>
<name>A0ABU1MGH9_9SPHN</name>
<keyword evidence="2" id="KW-1185">Reference proteome</keyword>
<dbReference type="EMBL" id="JAVDRD010000001">
    <property type="protein sequence ID" value="MDR6509453.1"/>
    <property type="molecule type" value="Genomic_DNA"/>
</dbReference>
<reference evidence="1 2" key="1">
    <citation type="submission" date="2023-07" db="EMBL/GenBank/DDBJ databases">
        <title>Sorghum-associated microbial communities from plants grown in Nebraska, USA.</title>
        <authorList>
            <person name="Schachtman D."/>
        </authorList>
    </citation>
    <scope>NUCLEOTIDE SEQUENCE [LARGE SCALE GENOMIC DNA]</scope>
    <source>
        <strain evidence="1 2">DS1027</strain>
    </source>
</reference>
<protein>
    <submittedName>
        <fullName evidence="1">Ubiquinone biosynthesis protein COQ4</fullName>
    </submittedName>
</protein>
<dbReference type="RefSeq" id="WP_309804194.1">
    <property type="nucleotide sequence ID" value="NZ_JAVDRD010000001.1"/>
</dbReference>